<comment type="pathway">
    <text evidence="5 18">Metabolic intermediate biosynthesis; chorismate biosynthesis; chorismate from D-erythrose 4-phosphate and phosphoenolpyruvate: step 2/7.</text>
</comment>
<organism evidence="21 22">
    <name type="scientific">Candidatus Fonsibacter lacus</name>
    <dbReference type="NCBI Taxonomy" id="2576439"/>
    <lineage>
        <taxon>Bacteria</taxon>
        <taxon>Pseudomonadati</taxon>
        <taxon>Pseudomonadota</taxon>
        <taxon>Alphaproteobacteria</taxon>
        <taxon>Candidatus Pelagibacterales</taxon>
        <taxon>Candidatus Pelagibacterales incertae sedis</taxon>
        <taxon>Candidatus Fonsibacter</taxon>
    </lineage>
</organism>
<comment type="cofactor">
    <cofactor evidence="2 18">
        <name>NAD(+)</name>
        <dbReference type="ChEBI" id="CHEBI:57540"/>
    </cofactor>
</comment>
<dbReference type="GO" id="GO:0009073">
    <property type="term" value="P:aromatic amino acid family biosynthetic process"/>
    <property type="evidence" value="ECO:0007669"/>
    <property type="project" value="UniProtKB-KW"/>
</dbReference>
<evidence type="ECO:0000256" key="5">
    <source>
        <dbReference type="ARBA" id="ARBA00004661"/>
    </source>
</evidence>
<dbReference type="InterPro" id="IPR030960">
    <property type="entry name" value="DHQS/DOIS_N"/>
</dbReference>
<evidence type="ECO:0000256" key="9">
    <source>
        <dbReference type="ARBA" id="ARBA00022490"/>
    </source>
</evidence>
<evidence type="ECO:0000256" key="12">
    <source>
        <dbReference type="ARBA" id="ARBA00022741"/>
    </source>
</evidence>
<feature type="binding site" evidence="18">
    <location>
        <begin position="70"/>
        <end position="75"/>
    </location>
    <ligand>
        <name>NAD(+)</name>
        <dbReference type="ChEBI" id="CHEBI:57540"/>
    </ligand>
</feature>
<evidence type="ECO:0000256" key="4">
    <source>
        <dbReference type="ARBA" id="ARBA00004496"/>
    </source>
</evidence>
<dbReference type="Gene3D" id="3.40.50.1970">
    <property type="match status" value="1"/>
</dbReference>
<comment type="similarity">
    <text evidence="6 18">Belongs to the sugar phosphate cyclases superfamily. Dehydroquinate synthase family.</text>
</comment>
<dbReference type="Gene3D" id="1.20.1090.10">
    <property type="entry name" value="Dehydroquinate synthase-like - alpha domain"/>
    <property type="match status" value="1"/>
</dbReference>
<dbReference type="GO" id="GO:0008652">
    <property type="term" value="P:amino acid biosynthetic process"/>
    <property type="evidence" value="ECO:0007669"/>
    <property type="project" value="UniProtKB-KW"/>
</dbReference>
<dbReference type="NCBIfam" id="TIGR01357">
    <property type="entry name" value="aroB"/>
    <property type="match status" value="1"/>
</dbReference>
<evidence type="ECO:0000256" key="15">
    <source>
        <dbReference type="ARBA" id="ARBA00023141"/>
    </source>
</evidence>
<feature type="binding site" evidence="18">
    <location>
        <begin position="128"/>
        <end position="129"/>
    </location>
    <ligand>
        <name>NAD(+)</name>
        <dbReference type="ChEBI" id="CHEBI:57540"/>
    </ligand>
</feature>
<evidence type="ECO:0000256" key="16">
    <source>
        <dbReference type="ARBA" id="ARBA00023239"/>
    </source>
</evidence>
<evidence type="ECO:0000256" key="11">
    <source>
        <dbReference type="ARBA" id="ARBA00022723"/>
    </source>
</evidence>
<dbReference type="PIRSF" id="PIRSF001455">
    <property type="entry name" value="DHQ_synth"/>
    <property type="match status" value="1"/>
</dbReference>
<evidence type="ECO:0000256" key="13">
    <source>
        <dbReference type="ARBA" id="ARBA00022833"/>
    </source>
</evidence>
<dbReference type="SUPFAM" id="SSF56796">
    <property type="entry name" value="Dehydroquinate synthase-like"/>
    <property type="match status" value="1"/>
</dbReference>
<dbReference type="InterPro" id="IPR050071">
    <property type="entry name" value="Dehydroquinate_synthase"/>
</dbReference>
<evidence type="ECO:0000256" key="8">
    <source>
        <dbReference type="ARBA" id="ARBA00017684"/>
    </source>
</evidence>
<comment type="catalytic activity">
    <reaction evidence="1 18">
        <text>7-phospho-2-dehydro-3-deoxy-D-arabino-heptonate = 3-dehydroquinate + phosphate</text>
        <dbReference type="Rhea" id="RHEA:21968"/>
        <dbReference type="ChEBI" id="CHEBI:32364"/>
        <dbReference type="ChEBI" id="CHEBI:43474"/>
        <dbReference type="ChEBI" id="CHEBI:58394"/>
        <dbReference type="EC" id="4.2.3.4"/>
    </reaction>
</comment>
<dbReference type="GO" id="GO:0000166">
    <property type="term" value="F:nucleotide binding"/>
    <property type="evidence" value="ECO:0007669"/>
    <property type="project" value="UniProtKB-KW"/>
</dbReference>
<comment type="function">
    <text evidence="3 18">Catalyzes the conversion of 3-deoxy-D-arabino-heptulosonate 7-phosphate (DAHP) to dehydroquinate (DHQ).</text>
</comment>
<evidence type="ECO:0000256" key="1">
    <source>
        <dbReference type="ARBA" id="ARBA00001393"/>
    </source>
</evidence>
<comment type="caution">
    <text evidence="21">The sequence shown here is derived from an EMBL/GenBank/DDBJ whole genome shotgun (WGS) entry which is preliminary data.</text>
</comment>
<dbReference type="PANTHER" id="PTHR43622:SF7">
    <property type="entry name" value="3-DEHYDROQUINATE SYNTHASE, CHLOROPLASTIC"/>
    <property type="match status" value="1"/>
</dbReference>
<dbReference type="HAMAP" id="MF_00110">
    <property type="entry name" value="DHQ_synthase"/>
    <property type="match status" value="1"/>
</dbReference>
<reference evidence="21" key="1">
    <citation type="submission" date="2018-10" db="EMBL/GenBank/DDBJ databases">
        <title>Iterative Subtractive Binning of Freshwater Chronoseries Metagenomes Recovers Nearly Complete Genomes from over Four Hundred Novel Species.</title>
        <authorList>
            <person name="Rodriguez-R L.M."/>
            <person name="Tsementzi D."/>
            <person name="Luo C."/>
            <person name="Konstantinidis K.T."/>
        </authorList>
    </citation>
    <scope>NUCLEOTIDE SEQUENCE</scope>
    <source>
        <strain evidence="21">WB5_2A_028</strain>
    </source>
</reference>
<evidence type="ECO:0000256" key="18">
    <source>
        <dbReference type="HAMAP-Rule" id="MF_00110"/>
    </source>
</evidence>
<dbReference type="Pfam" id="PF01761">
    <property type="entry name" value="DHQ_synthase"/>
    <property type="match status" value="1"/>
</dbReference>
<keyword evidence="14 18" id="KW-0520">NAD</keyword>
<evidence type="ECO:0000256" key="3">
    <source>
        <dbReference type="ARBA" id="ARBA00003485"/>
    </source>
</evidence>
<dbReference type="CDD" id="cd08195">
    <property type="entry name" value="DHQS"/>
    <property type="match status" value="1"/>
</dbReference>
<dbReference type="Pfam" id="PF24621">
    <property type="entry name" value="DHQS_C"/>
    <property type="match status" value="1"/>
</dbReference>
<keyword evidence="9 18" id="KW-0963">Cytoplasm</keyword>
<evidence type="ECO:0000256" key="7">
    <source>
        <dbReference type="ARBA" id="ARBA00013031"/>
    </source>
</evidence>
<dbReference type="InterPro" id="IPR030963">
    <property type="entry name" value="DHQ_synth_fam"/>
</dbReference>
<accession>A0A965LKL3</accession>
<evidence type="ECO:0000256" key="14">
    <source>
        <dbReference type="ARBA" id="ARBA00023027"/>
    </source>
</evidence>
<keyword evidence="11 18" id="KW-0479">Metal-binding</keyword>
<protein>
    <recommendedName>
        <fullName evidence="8 18">3-dehydroquinate synthase</fullName>
        <shortName evidence="18">DHQS</shortName>
        <ecNumber evidence="7 18">4.2.3.4</ecNumber>
    </recommendedName>
</protein>
<feature type="binding site" evidence="18">
    <location>
        <position position="183"/>
    </location>
    <ligand>
        <name>Zn(2+)</name>
        <dbReference type="ChEBI" id="CHEBI:29105"/>
    </ligand>
</feature>
<dbReference type="GO" id="GO:0005737">
    <property type="term" value="C:cytoplasm"/>
    <property type="evidence" value="ECO:0007669"/>
    <property type="project" value="UniProtKB-SubCell"/>
</dbReference>
<gene>
    <name evidence="18 21" type="primary">aroB</name>
    <name evidence="21" type="ORF">EBT44_01130</name>
</gene>
<evidence type="ECO:0000256" key="10">
    <source>
        <dbReference type="ARBA" id="ARBA00022605"/>
    </source>
</evidence>
<evidence type="ECO:0000256" key="6">
    <source>
        <dbReference type="ARBA" id="ARBA00005412"/>
    </source>
</evidence>
<dbReference type="EMBL" id="RFXN01000006">
    <property type="protein sequence ID" value="NBR93460.1"/>
    <property type="molecule type" value="Genomic_DNA"/>
</dbReference>
<keyword evidence="15 18" id="KW-0057">Aromatic amino acid biosynthesis</keyword>
<keyword evidence="16 18" id="KW-0456">Lyase</keyword>
<comment type="cofactor">
    <cofactor evidence="18">
        <name>Co(2+)</name>
        <dbReference type="ChEBI" id="CHEBI:48828"/>
    </cofactor>
    <cofactor evidence="18">
        <name>Zn(2+)</name>
        <dbReference type="ChEBI" id="CHEBI:29105"/>
    </cofactor>
    <text evidence="18">Binds 1 divalent metal cation per subunit. Can use either Co(2+) or Zn(2+).</text>
</comment>
<dbReference type="GO" id="GO:0046872">
    <property type="term" value="F:metal ion binding"/>
    <property type="evidence" value="ECO:0007669"/>
    <property type="project" value="UniProtKB-KW"/>
</dbReference>
<sequence>MSERVSVIAEHIYDVVFQSVSVETIQPVLAGASKIAIIVPKYLVHLATPLVDELKTLSEIEKVILIDVPEGESQKNISTVERCWSLLGSENFRRNDLVIGLGGGATTDLAGFIAATWLRGIHWIAIPTSLAGMVDAAIGGKTGINTDTGKNLVGSFHSPKLVIINIDFLKSLPQDELRAGMAEVIKCGFIADQRILEIIESVDDFYNWNSSSLQELIYRAVSVKAEVVSKDLKESFLREVLNYGHTLAHAIERHERYQWRHGDAVAVGMAFIANLTYEMGLSSDELLQRHRAILTKVGLPQGYPRQAWPELLTHMQSDKKARSSGLRFVAVNDRYEVIRLEKVPTDLLQRAYERIAT</sequence>
<feature type="domain" description="3-dehydroquinate synthase C-terminal" evidence="20">
    <location>
        <begin position="180"/>
        <end position="321"/>
    </location>
</feature>
<evidence type="ECO:0000259" key="20">
    <source>
        <dbReference type="Pfam" id="PF24621"/>
    </source>
</evidence>
<evidence type="ECO:0000256" key="17">
    <source>
        <dbReference type="ARBA" id="ARBA00023285"/>
    </source>
</evidence>
<feature type="binding site" evidence="18">
    <location>
        <begin position="104"/>
        <end position="108"/>
    </location>
    <ligand>
        <name>NAD(+)</name>
        <dbReference type="ChEBI" id="CHEBI:57540"/>
    </ligand>
</feature>
<dbReference type="GO" id="GO:0003856">
    <property type="term" value="F:3-dehydroquinate synthase activity"/>
    <property type="evidence" value="ECO:0007669"/>
    <property type="project" value="UniProtKB-UniRule"/>
</dbReference>
<proteinExistence type="inferred from homology"/>
<feature type="binding site" evidence="18">
    <location>
        <position position="150"/>
    </location>
    <ligand>
        <name>NAD(+)</name>
        <dbReference type="ChEBI" id="CHEBI:57540"/>
    </ligand>
</feature>
<comment type="subcellular location">
    <subcellularLocation>
        <location evidence="4 18">Cytoplasm</location>
    </subcellularLocation>
</comment>
<keyword evidence="17 18" id="KW-0170">Cobalt</keyword>
<dbReference type="PANTHER" id="PTHR43622">
    <property type="entry name" value="3-DEHYDROQUINATE SYNTHASE"/>
    <property type="match status" value="1"/>
</dbReference>
<dbReference type="AlphaFoldDB" id="A0A965LKL3"/>
<feature type="domain" description="3-dehydroquinate synthase N-terminal" evidence="19">
    <location>
        <begin position="66"/>
        <end position="178"/>
    </location>
</feature>
<feature type="binding site" evidence="18">
    <location>
        <position position="261"/>
    </location>
    <ligand>
        <name>Zn(2+)</name>
        <dbReference type="ChEBI" id="CHEBI:29105"/>
    </ligand>
</feature>
<keyword evidence="12 18" id="KW-0547">Nucleotide-binding</keyword>
<dbReference type="InterPro" id="IPR016037">
    <property type="entry name" value="DHQ_synth_AroB"/>
</dbReference>
<evidence type="ECO:0000256" key="2">
    <source>
        <dbReference type="ARBA" id="ARBA00001911"/>
    </source>
</evidence>
<keyword evidence="10 18" id="KW-0028">Amino-acid biosynthesis</keyword>
<evidence type="ECO:0000313" key="21">
    <source>
        <dbReference type="EMBL" id="NBR93460.1"/>
    </source>
</evidence>
<comment type="caution">
    <text evidence="18">Lacks conserved residue(s) required for the propagation of feature annotation.</text>
</comment>
<feature type="binding site" evidence="18">
    <location>
        <position position="141"/>
    </location>
    <ligand>
        <name>NAD(+)</name>
        <dbReference type="ChEBI" id="CHEBI:57540"/>
    </ligand>
</feature>
<evidence type="ECO:0000313" key="22">
    <source>
        <dbReference type="Proteomes" id="UP000740727"/>
    </source>
</evidence>
<keyword evidence="13 18" id="KW-0862">Zinc</keyword>
<name>A0A965LKL3_9PROT</name>
<dbReference type="GO" id="GO:0009423">
    <property type="term" value="P:chorismate biosynthetic process"/>
    <property type="evidence" value="ECO:0007669"/>
    <property type="project" value="UniProtKB-UniRule"/>
</dbReference>
<dbReference type="InterPro" id="IPR056179">
    <property type="entry name" value="DHQS_C"/>
</dbReference>
<feature type="binding site" evidence="18">
    <location>
        <position position="245"/>
    </location>
    <ligand>
        <name>Zn(2+)</name>
        <dbReference type="ChEBI" id="CHEBI:29105"/>
    </ligand>
</feature>
<evidence type="ECO:0000259" key="19">
    <source>
        <dbReference type="Pfam" id="PF01761"/>
    </source>
</evidence>
<dbReference type="Proteomes" id="UP000740727">
    <property type="component" value="Unassembled WGS sequence"/>
</dbReference>
<dbReference type="EC" id="4.2.3.4" evidence="7 18"/>